<keyword evidence="6" id="KW-0677">Repeat</keyword>
<evidence type="ECO:0000256" key="5">
    <source>
        <dbReference type="ARBA" id="ARBA00022692"/>
    </source>
</evidence>
<keyword evidence="9 13" id="KW-0472">Membrane</keyword>
<dbReference type="GO" id="GO:0032049">
    <property type="term" value="P:cardiolipin biosynthetic process"/>
    <property type="evidence" value="ECO:0007669"/>
    <property type="project" value="UniProtKB-UniRule"/>
</dbReference>
<dbReference type="CDD" id="cd09154">
    <property type="entry name" value="PLDc_SMU_988_like_1"/>
    <property type="match status" value="1"/>
</dbReference>
<dbReference type="GO" id="GO:0008808">
    <property type="term" value="F:cardiolipin synthase activity"/>
    <property type="evidence" value="ECO:0007669"/>
    <property type="project" value="UniProtKB-UniRule"/>
</dbReference>
<keyword evidence="5 13" id="KW-0812">Transmembrane</keyword>
<keyword evidence="11" id="KW-1208">Phospholipid metabolism</keyword>
<evidence type="ECO:0000256" key="8">
    <source>
        <dbReference type="ARBA" id="ARBA00023098"/>
    </source>
</evidence>
<dbReference type="PANTHER" id="PTHR21248:SF22">
    <property type="entry name" value="PHOSPHOLIPASE D"/>
    <property type="match status" value="1"/>
</dbReference>
<feature type="transmembrane region" description="Helical" evidence="13">
    <location>
        <begin position="31"/>
        <end position="49"/>
    </location>
</feature>
<dbReference type="SMART" id="SM00155">
    <property type="entry name" value="PLDc"/>
    <property type="match status" value="2"/>
</dbReference>
<protein>
    <recommendedName>
        <fullName evidence="12">Cardiolipin synthase</fullName>
        <ecNumber evidence="12">2.7.8.-</ecNumber>
    </recommendedName>
</protein>
<comment type="subcellular location">
    <subcellularLocation>
        <location evidence="1">Cell membrane</location>
        <topology evidence="1">Multi-pass membrane protein</topology>
    </subcellularLocation>
</comment>
<evidence type="ECO:0000256" key="7">
    <source>
        <dbReference type="ARBA" id="ARBA00022989"/>
    </source>
</evidence>
<evidence type="ECO:0000256" key="11">
    <source>
        <dbReference type="ARBA" id="ARBA00023264"/>
    </source>
</evidence>
<feature type="transmembrane region" description="Helical" evidence="13">
    <location>
        <begin position="61"/>
        <end position="81"/>
    </location>
</feature>
<dbReference type="EC" id="2.7.8.-" evidence="12"/>
<dbReference type="Pfam" id="PF13396">
    <property type="entry name" value="PLDc_N"/>
    <property type="match status" value="1"/>
</dbReference>
<keyword evidence="3" id="KW-0444">Lipid biosynthesis</keyword>
<evidence type="ECO:0000259" key="14">
    <source>
        <dbReference type="PROSITE" id="PS50035"/>
    </source>
</evidence>
<dbReference type="InterPro" id="IPR025202">
    <property type="entry name" value="PLD-like_dom"/>
</dbReference>
<dbReference type="GO" id="GO:0005886">
    <property type="term" value="C:plasma membrane"/>
    <property type="evidence" value="ECO:0007669"/>
    <property type="project" value="UniProtKB-SubCell"/>
</dbReference>
<gene>
    <name evidence="15" type="ORF">1415</name>
</gene>
<evidence type="ECO:0000256" key="4">
    <source>
        <dbReference type="ARBA" id="ARBA00022679"/>
    </source>
</evidence>
<proteinExistence type="predicted"/>
<keyword evidence="10" id="KW-0594">Phospholipid biosynthesis</keyword>
<accession>A0A0E4GAM3</accession>
<evidence type="ECO:0000256" key="12">
    <source>
        <dbReference type="NCBIfam" id="TIGR04265"/>
    </source>
</evidence>
<feature type="domain" description="PLD phosphodiesterase" evidence="14">
    <location>
        <begin position="237"/>
        <end position="264"/>
    </location>
</feature>
<evidence type="ECO:0000256" key="9">
    <source>
        <dbReference type="ARBA" id="ARBA00023136"/>
    </source>
</evidence>
<evidence type="ECO:0000256" key="6">
    <source>
        <dbReference type="ARBA" id="ARBA00022737"/>
    </source>
</evidence>
<keyword evidence="16" id="KW-1185">Reference proteome</keyword>
<feature type="domain" description="PLD phosphodiesterase" evidence="14">
    <location>
        <begin position="417"/>
        <end position="444"/>
    </location>
</feature>
<dbReference type="InterPro" id="IPR022924">
    <property type="entry name" value="Cardiolipin_synthase"/>
</dbReference>
<dbReference type="STRING" id="690567.1415"/>
<evidence type="ECO:0000256" key="2">
    <source>
        <dbReference type="ARBA" id="ARBA00022475"/>
    </source>
</evidence>
<dbReference type="PROSITE" id="PS50035">
    <property type="entry name" value="PLD"/>
    <property type="match status" value="2"/>
</dbReference>
<sequence>MFSRVVLFSVAILLQLVVLVVVVWKFSNYFPLFYGLCALLSLVAVLLIINAKSNPAYKIAWIVPIMLFPIFGGLFYLMFGANKSSQKNKRKMEIIGQKTNTALEQDPRVAADLKQENLVAANQARYIREYSFCPVYDRTTSEYLTPGEVKFKRMLEELNKAERYIFLEYFIIEEGIMWDAILAILQQKVQQGVDVRVIYDDMGCLLKLPPGYDRKLESMGIKCQVFNRFRPVLSLRHNNRDHRKIVVIDGHTAITGGINLADEYINAINLHGHWKDASLLIHGDAVWNLTVMFLSLWEWMSGKNEDYEHFKALPEQAAQFTADGYVQPFTDSPFDDEAVGVSVYLNMIAQAQHYIYINTPYLILDNELTTALCLAAKRGIDVRIVTPQTGDKWFVHSVTRSNYEVLTEAGVLIYEYSPGFIHSKTVVVDDKFAVVGTINLDYRSLYLHFECGVWLFKTQSVAEVKQDFLQTLTICRPITWQDCREVKWYRRITRALLRMFAPLM</sequence>
<dbReference type="Proteomes" id="UP000045545">
    <property type="component" value="Unassembled WGS sequence"/>
</dbReference>
<reference evidence="15 16" key="1">
    <citation type="submission" date="2015-03" db="EMBL/GenBank/DDBJ databases">
        <authorList>
            <person name="Murphy D."/>
        </authorList>
    </citation>
    <scope>NUCLEOTIDE SEQUENCE [LARGE SCALE GENOMIC DNA]</scope>
    <source>
        <strain evidence="15 16">OL-4</strain>
    </source>
</reference>
<evidence type="ECO:0000256" key="10">
    <source>
        <dbReference type="ARBA" id="ARBA00023209"/>
    </source>
</evidence>
<dbReference type="Gene3D" id="3.30.870.10">
    <property type="entry name" value="Endonuclease Chain A"/>
    <property type="match status" value="2"/>
</dbReference>
<dbReference type="InterPro" id="IPR001736">
    <property type="entry name" value="PLipase_D/transphosphatidylase"/>
</dbReference>
<evidence type="ECO:0000313" key="16">
    <source>
        <dbReference type="Proteomes" id="UP000045545"/>
    </source>
</evidence>
<dbReference type="CDD" id="cd09160">
    <property type="entry name" value="PLDc_SMU_988_like_2"/>
    <property type="match status" value="1"/>
</dbReference>
<evidence type="ECO:0000256" key="3">
    <source>
        <dbReference type="ARBA" id="ARBA00022516"/>
    </source>
</evidence>
<dbReference type="NCBIfam" id="TIGR04265">
    <property type="entry name" value="bac_cardiolipin"/>
    <property type="match status" value="1"/>
</dbReference>
<dbReference type="InterPro" id="IPR027379">
    <property type="entry name" value="CLS_N"/>
</dbReference>
<evidence type="ECO:0000256" key="13">
    <source>
        <dbReference type="SAM" id="Phobius"/>
    </source>
</evidence>
<dbReference type="PANTHER" id="PTHR21248">
    <property type="entry name" value="CARDIOLIPIN SYNTHASE"/>
    <property type="match status" value="1"/>
</dbReference>
<dbReference type="EMBL" id="CGIH01000026">
    <property type="protein sequence ID" value="CFX54200.1"/>
    <property type="molecule type" value="Genomic_DNA"/>
</dbReference>
<name>A0A0E4GAM3_9FIRM</name>
<keyword evidence="2" id="KW-1003">Cell membrane</keyword>
<keyword evidence="7 13" id="KW-1133">Transmembrane helix</keyword>
<feature type="transmembrane region" description="Helical" evidence="13">
    <location>
        <begin position="6"/>
        <end position="24"/>
    </location>
</feature>
<dbReference type="AlphaFoldDB" id="A0A0E4GAM3"/>
<dbReference type="Pfam" id="PF13091">
    <property type="entry name" value="PLDc_2"/>
    <property type="match status" value="2"/>
</dbReference>
<evidence type="ECO:0000313" key="15">
    <source>
        <dbReference type="EMBL" id="CFX54200.1"/>
    </source>
</evidence>
<dbReference type="SUPFAM" id="SSF56024">
    <property type="entry name" value="Phospholipase D/nuclease"/>
    <property type="match status" value="2"/>
</dbReference>
<organism evidence="15 16">
    <name type="scientific">Syntrophomonas zehnderi OL-4</name>
    <dbReference type="NCBI Taxonomy" id="690567"/>
    <lineage>
        <taxon>Bacteria</taxon>
        <taxon>Bacillati</taxon>
        <taxon>Bacillota</taxon>
        <taxon>Clostridia</taxon>
        <taxon>Eubacteriales</taxon>
        <taxon>Syntrophomonadaceae</taxon>
        <taxon>Syntrophomonas</taxon>
    </lineage>
</organism>
<evidence type="ECO:0000256" key="1">
    <source>
        <dbReference type="ARBA" id="ARBA00004651"/>
    </source>
</evidence>
<keyword evidence="4" id="KW-0808">Transferase</keyword>
<keyword evidence="8" id="KW-0443">Lipid metabolism</keyword>